<dbReference type="OrthoDB" id="10393677at2759"/>
<dbReference type="Proteomes" id="UP000245771">
    <property type="component" value="Unassembled WGS sequence"/>
</dbReference>
<proteinExistence type="predicted"/>
<dbReference type="AlphaFoldDB" id="A0A316VDL5"/>
<gene>
    <name evidence="2" type="ORF">FA14DRAFT_156760</name>
</gene>
<accession>A0A316VDL5</accession>
<evidence type="ECO:0000313" key="3">
    <source>
        <dbReference type="Proteomes" id="UP000245771"/>
    </source>
</evidence>
<protein>
    <submittedName>
        <fullName evidence="2">Uncharacterized protein</fullName>
    </submittedName>
</protein>
<keyword evidence="3" id="KW-1185">Reference proteome</keyword>
<evidence type="ECO:0000313" key="2">
    <source>
        <dbReference type="EMBL" id="PWN34091.1"/>
    </source>
</evidence>
<feature type="signal peptide" evidence="1">
    <location>
        <begin position="1"/>
        <end position="21"/>
    </location>
</feature>
<dbReference type="RefSeq" id="XP_025354393.1">
    <property type="nucleotide sequence ID" value="XM_025497852.1"/>
</dbReference>
<dbReference type="InParanoid" id="A0A316VDL5"/>
<dbReference type="GeneID" id="37019633"/>
<name>A0A316VDL5_9BASI</name>
<organism evidence="2 3">
    <name type="scientific">Meira miltonrushii</name>
    <dbReference type="NCBI Taxonomy" id="1280837"/>
    <lineage>
        <taxon>Eukaryota</taxon>
        <taxon>Fungi</taxon>
        <taxon>Dikarya</taxon>
        <taxon>Basidiomycota</taxon>
        <taxon>Ustilaginomycotina</taxon>
        <taxon>Exobasidiomycetes</taxon>
        <taxon>Exobasidiales</taxon>
        <taxon>Brachybasidiaceae</taxon>
        <taxon>Meira</taxon>
    </lineage>
</organism>
<feature type="chain" id="PRO_5016366175" evidence="1">
    <location>
        <begin position="22"/>
        <end position="165"/>
    </location>
</feature>
<dbReference type="EMBL" id="KZ819604">
    <property type="protein sequence ID" value="PWN34091.1"/>
    <property type="molecule type" value="Genomic_DNA"/>
</dbReference>
<evidence type="ECO:0000256" key="1">
    <source>
        <dbReference type="SAM" id="SignalP"/>
    </source>
</evidence>
<sequence length="165" mass="17557">MFSSKAALVVLSCLAFSATNASPLNKRVEGPAPCSQAGNGKFGTFSVSPSKNVVKGQPIQIKYQQNCAVEGDVYPSSLFVAINGEGNDPLQFVASLAIPPQEYGQPIVLDTVVPDGPLQFGNGSDLTISGTIQYKRKEVPDVTYLFEHQQPFSINEAASPYQGES</sequence>
<keyword evidence="1" id="KW-0732">Signal</keyword>
<reference evidence="2 3" key="1">
    <citation type="journal article" date="2018" name="Mol. Biol. Evol.">
        <title>Broad Genomic Sampling Reveals a Smut Pathogenic Ancestry of the Fungal Clade Ustilaginomycotina.</title>
        <authorList>
            <person name="Kijpornyongpan T."/>
            <person name="Mondo S.J."/>
            <person name="Barry K."/>
            <person name="Sandor L."/>
            <person name="Lee J."/>
            <person name="Lipzen A."/>
            <person name="Pangilinan J."/>
            <person name="LaButti K."/>
            <person name="Hainaut M."/>
            <person name="Henrissat B."/>
            <person name="Grigoriev I.V."/>
            <person name="Spatafora J.W."/>
            <person name="Aime M.C."/>
        </authorList>
    </citation>
    <scope>NUCLEOTIDE SEQUENCE [LARGE SCALE GENOMIC DNA]</scope>
    <source>
        <strain evidence="2 3">MCA 3882</strain>
    </source>
</reference>